<name>A0A4U8URU4_STECR</name>
<dbReference type="Pfam" id="PF03062">
    <property type="entry name" value="MBOAT"/>
    <property type="match status" value="1"/>
</dbReference>
<feature type="transmembrane region" description="Helical" evidence="6">
    <location>
        <begin position="436"/>
        <end position="455"/>
    </location>
</feature>
<feature type="transmembrane region" description="Helical" evidence="6">
    <location>
        <begin position="296"/>
        <end position="322"/>
    </location>
</feature>
<feature type="transmembrane region" description="Helical" evidence="6">
    <location>
        <begin position="177"/>
        <end position="196"/>
    </location>
</feature>
<evidence type="ECO:0008006" key="9">
    <source>
        <dbReference type="Google" id="ProtNLM"/>
    </source>
</evidence>
<organism evidence="7 8">
    <name type="scientific">Steinernema carpocapsae</name>
    <name type="common">Entomopathogenic nematode</name>
    <dbReference type="NCBI Taxonomy" id="34508"/>
    <lineage>
        <taxon>Eukaryota</taxon>
        <taxon>Metazoa</taxon>
        <taxon>Ecdysozoa</taxon>
        <taxon>Nematoda</taxon>
        <taxon>Chromadorea</taxon>
        <taxon>Rhabditida</taxon>
        <taxon>Tylenchina</taxon>
        <taxon>Panagrolaimomorpha</taxon>
        <taxon>Strongyloidoidea</taxon>
        <taxon>Steinernematidae</taxon>
        <taxon>Steinernema</taxon>
    </lineage>
</organism>
<gene>
    <name evidence="7" type="ORF">L596_002003</name>
</gene>
<evidence type="ECO:0000256" key="5">
    <source>
        <dbReference type="ARBA" id="ARBA00038268"/>
    </source>
</evidence>
<evidence type="ECO:0000313" key="7">
    <source>
        <dbReference type="EMBL" id="TMS34398.1"/>
    </source>
</evidence>
<feature type="transmembrane region" description="Helical" evidence="6">
    <location>
        <begin position="21"/>
        <end position="40"/>
    </location>
</feature>
<keyword evidence="4 6" id="KW-0472">Membrane</keyword>
<feature type="transmembrane region" description="Helical" evidence="6">
    <location>
        <begin position="257"/>
        <end position="276"/>
    </location>
</feature>
<dbReference type="PANTHER" id="PTHR13285">
    <property type="entry name" value="ACYLTRANSFERASE"/>
    <property type="match status" value="1"/>
</dbReference>
<sequence>MTATPARAPAARRSLFKYPPLPEINLCFLITFSALSYAWYCVYNASTKFEFKFGHMASISNLPFFGQRFKDESNWEWFRWSPLGLSLIPYYIGHSVVFNIADVILPKSIFPLVITIYSLATTAYFFTPWLTILSVMQGILIFVTTNLYKHQISVWVSSLPILYYTMHKTTSISDDPFSVLIYVSYTLLSFISYNLEFLNGATRKEDGTILKRLLRMLYYTFYIPYMVSLIVVYPDFERQLEEREKRQREWKKICWQIFKVTFFWALIEFILHFFYFESILNDIDFANKLPKNEFVALGMALGTFFQLKYVVIFGFPAIFALLDNMQPLDGPICIARVTLYSKIWRSFDRGLYLFFKKYIFVPICYPTFSMSRKLFGVLLSYSFVLLWHGFYHHNIVWIVLNILELFLEYFGKGIYAIENVRMWREKHISDVNFRRILAWLQIFPFVFGLYSNFYFLGGSKVGWAFVQRIFWEETVTLQYPFFILIAIGYNYTHVTMECERIIENNAEKKKKKAN</sequence>
<feature type="transmembrane region" description="Helical" evidence="6">
    <location>
        <begin position="77"/>
        <end position="97"/>
    </location>
</feature>
<feature type="transmembrane region" description="Helical" evidence="6">
    <location>
        <begin position="396"/>
        <end position="415"/>
    </location>
</feature>
<evidence type="ECO:0000256" key="3">
    <source>
        <dbReference type="ARBA" id="ARBA00022989"/>
    </source>
</evidence>
<evidence type="ECO:0000256" key="1">
    <source>
        <dbReference type="ARBA" id="ARBA00004141"/>
    </source>
</evidence>
<dbReference type="InterPro" id="IPR004299">
    <property type="entry name" value="MBOAT_fam"/>
</dbReference>
<accession>A0A4U8URU4</accession>
<dbReference type="EMBL" id="AZBU02000001">
    <property type="protein sequence ID" value="TMS34398.1"/>
    <property type="molecule type" value="Genomic_DNA"/>
</dbReference>
<keyword evidence="3 6" id="KW-1133">Transmembrane helix</keyword>
<keyword evidence="2 6" id="KW-0812">Transmembrane</keyword>
<comment type="subcellular location">
    <subcellularLocation>
        <location evidence="1">Membrane</location>
        <topology evidence="1">Multi-pass membrane protein</topology>
    </subcellularLocation>
</comment>
<evidence type="ECO:0000313" key="8">
    <source>
        <dbReference type="Proteomes" id="UP000298663"/>
    </source>
</evidence>
<feature type="transmembrane region" description="Helical" evidence="6">
    <location>
        <begin position="374"/>
        <end position="390"/>
    </location>
</feature>
<comment type="similarity">
    <text evidence="5">Belongs to the membrane-bound acyltransferase family. HHAT subfamily.</text>
</comment>
<evidence type="ECO:0000256" key="2">
    <source>
        <dbReference type="ARBA" id="ARBA00022692"/>
    </source>
</evidence>
<dbReference type="PANTHER" id="PTHR13285:SF22">
    <property type="entry name" value="PROTEIN-CYSTEINE N-PALMITOYLTRANSFERASE HHAT"/>
    <property type="match status" value="1"/>
</dbReference>
<dbReference type="STRING" id="34508.A0A4U8URU4"/>
<keyword evidence="8" id="KW-1185">Reference proteome</keyword>
<evidence type="ECO:0000256" key="6">
    <source>
        <dbReference type="SAM" id="Phobius"/>
    </source>
</evidence>
<dbReference type="InterPro" id="IPR051085">
    <property type="entry name" value="MB_O-acyltransferase"/>
</dbReference>
<proteinExistence type="inferred from homology"/>
<dbReference type="GO" id="GO:0016020">
    <property type="term" value="C:membrane"/>
    <property type="evidence" value="ECO:0007669"/>
    <property type="project" value="UniProtKB-SubCell"/>
</dbReference>
<dbReference type="OrthoDB" id="420606at2759"/>
<reference evidence="7 8" key="2">
    <citation type="journal article" date="2019" name="G3 (Bethesda)">
        <title>Hybrid Assembly of the Genome of the Entomopathogenic Nematode Steinernema carpocapsae Identifies the X-Chromosome.</title>
        <authorList>
            <person name="Serra L."/>
            <person name="Macchietto M."/>
            <person name="Macias-Munoz A."/>
            <person name="McGill C.J."/>
            <person name="Rodriguez I.M."/>
            <person name="Rodriguez B."/>
            <person name="Murad R."/>
            <person name="Mortazavi A."/>
        </authorList>
    </citation>
    <scope>NUCLEOTIDE SEQUENCE [LARGE SCALE GENOMIC DNA]</scope>
    <source>
        <strain evidence="7 8">ALL</strain>
    </source>
</reference>
<feature type="transmembrane region" description="Helical" evidence="6">
    <location>
        <begin position="216"/>
        <end position="236"/>
    </location>
</feature>
<feature type="transmembrane region" description="Helical" evidence="6">
    <location>
        <begin position="475"/>
        <end position="492"/>
    </location>
</feature>
<dbReference type="Proteomes" id="UP000298663">
    <property type="component" value="Unassembled WGS sequence"/>
</dbReference>
<dbReference type="GO" id="GO:0005783">
    <property type="term" value="C:endoplasmic reticulum"/>
    <property type="evidence" value="ECO:0007669"/>
    <property type="project" value="TreeGrafter"/>
</dbReference>
<comment type="caution">
    <text evidence="7">The sequence shown here is derived from an EMBL/GenBank/DDBJ whole genome shotgun (WGS) entry which is preliminary data.</text>
</comment>
<dbReference type="GO" id="GO:0016409">
    <property type="term" value="F:palmitoyltransferase activity"/>
    <property type="evidence" value="ECO:0007669"/>
    <property type="project" value="TreeGrafter"/>
</dbReference>
<dbReference type="AlphaFoldDB" id="A0A4U8URU4"/>
<protein>
    <recommendedName>
        <fullName evidence="9">Protein-cysteine N-palmitoyltransferase Rasp</fullName>
    </recommendedName>
</protein>
<reference evidence="7 8" key="1">
    <citation type="journal article" date="2015" name="Genome Biol.">
        <title>Comparative genomics of Steinernema reveals deeply conserved gene regulatory networks.</title>
        <authorList>
            <person name="Dillman A.R."/>
            <person name="Macchietto M."/>
            <person name="Porter C.F."/>
            <person name="Rogers A."/>
            <person name="Williams B."/>
            <person name="Antoshechkin I."/>
            <person name="Lee M.M."/>
            <person name="Goodwin Z."/>
            <person name="Lu X."/>
            <person name="Lewis E.E."/>
            <person name="Goodrich-Blair H."/>
            <person name="Stock S.P."/>
            <person name="Adams B.J."/>
            <person name="Sternberg P.W."/>
            <person name="Mortazavi A."/>
        </authorList>
    </citation>
    <scope>NUCLEOTIDE SEQUENCE [LARGE SCALE GENOMIC DNA]</scope>
    <source>
        <strain evidence="7 8">ALL</strain>
    </source>
</reference>
<evidence type="ECO:0000256" key="4">
    <source>
        <dbReference type="ARBA" id="ARBA00023136"/>
    </source>
</evidence>